<dbReference type="OrthoDB" id="5981550at2759"/>
<dbReference type="PANTHER" id="PTHR22870:SF360">
    <property type="entry name" value="ULTRAVIOLET-B RECEPTOR UVR8"/>
    <property type="match status" value="1"/>
</dbReference>
<reference evidence="5 6" key="1">
    <citation type="journal article" date="2018" name="Plant J.">
        <title>Genome sequences of Chlorella sorokiniana UTEX 1602 and Micractinium conductrix SAG 241.80: implications to maltose excretion by a green alga.</title>
        <authorList>
            <person name="Arriola M.B."/>
            <person name="Velmurugan N."/>
            <person name="Zhang Y."/>
            <person name="Plunkett M.H."/>
            <person name="Hondzo H."/>
            <person name="Barney B.M."/>
        </authorList>
    </citation>
    <scope>NUCLEOTIDE SEQUENCE [LARGE SCALE GENOMIC DNA]</scope>
    <source>
        <strain evidence="6">UTEX 1602</strain>
    </source>
</reference>
<accession>A0A2P6U3Y1</accession>
<dbReference type="STRING" id="3076.A0A2P6U3Y1"/>
<gene>
    <name evidence="5" type="ORF">C2E21_0038</name>
</gene>
<feature type="region of interest" description="Disordered" evidence="3">
    <location>
        <begin position="329"/>
        <end position="370"/>
    </location>
</feature>
<dbReference type="PROSITE" id="PS51514">
    <property type="entry name" value="BRX"/>
    <property type="match status" value="1"/>
</dbReference>
<evidence type="ECO:0000259" key="4">
    <source>
        <dbReference type="PROSITE" id="PS51514"/>
    </source>
</evidence>
<feature type="compositionally biased region" description="Low complexity" evidence="3">
    <location>
        <begin position="578"/>
        <end position="596"/>
    </location>
</feature>
<feature type="compositionally biased region" description="Low complexity" evidence="3">
    <location>
        <begin position="148"/>
        <end position="158"/>
    </location>
</feature>
<dbReference type="Proteomes" id="UP000239899">
    <property type="component" value="Unassembled WGS sequence"/>
</dbReference>
<dbReference type="Pfam" id="PF08381">
    <property type="entry name" value="BRX"/>
    <property type="match status" value="1"/>
</dbReference>
<dbReference type="InterPro" id="IPR051210">
    <property type="entry name" value="Ub_ligase/GEF_domain"/>
</dbReference>
<feature type="compositionally biased region" description="Low complexity" evidence="3">
    <location>
        <begin position="553"/>
        <end position="569"/>
    </location>
</feature>
<evidence type="ECO:0000313" key="5">
    <source>
        <dbReference type="EMBL" id="PRW61030.1"/>
    </source>
</evidence>
<dbReference type="PANTHER" id="PTHR22870">
    <property type="entry name" value="REGULATOR OF CHROMOSOME CONDENSATION"/>
    <property type="match status" value="1"/>
</dbReference>
<evidence type="ECO:0000256" key="2">
    <source>
        <dbReference type="PROSITE-ProRule" id="PRU00235"/>
    </source>
</evidence>
<dbReference type="PROSITE" id="PS50012">
    <property type="entry name" value="RCC1_3"/>
    <property type="match status" value="1"/>
</dbReference>
<evidence type="ECO:0000256" key="1">
    <source>
        <dbReference type="ARBA" id="ARBA00022737"/>
    </source>
</evidence>
<feature type="region of interest" description="Disordered" evidence="3">
    <location>
        <begin position="553"/>
        <end position="596"/>
    </location>
</feature>
<feature type="region of interest" description="Disordered" evidence="3">
    <location>
        <begin position="246"/>
        <end position="281"/>
    </location>
</feature>
<proteinExistence type="predicted"/>
<dbReference type="Gene3D" id="2.130.10.30">
    <property type="entry name" value="Regulator of chromosome condensation 1/beta-lactamase-inhibitor protein II"/>
    <property type="match status" value="1"/>
</dbReference>
<protein>
    <submittedName>
        <fullName evidence="5">RCC1 BLIP-II</fullName>
    </submittedName>
</protein>
<dbReference type="SUPFAM" id="SSF50985">
    <property type="entry name" value="RCC1/BLIP-II"/>
    <property type="match status" value="1"/>
</dbReference>
<evidence type="ECO:0000256" key="3">
    <source>
        <dbReference type="SAM" id="MobiDB-lite"/>
    </source>
</evidence>
<name>A0A2P6U3Y1_CHLSO</name>
<organism evidence="5 6">
    <name type="scientific">Chlorella sorokiniana</name>
    <name type="common">Freshwater green alga</name>
    <dbReference type="NCBI Taxonomy" id="3076"/>
    <lineage>
        <taxon>Eukaryota</taxon>
        <taxon>Viridiplantae</taxon>
        <taxon>Chlorophyta</taxon>
        <taxon>core chlorophytes</taxon>
        <taxon>Trebouxiophyceae</taxon>
        <taxon>Chlorellales</taxon>
        <taxon>Chlorellaceae</taxon>
        <taxon>Chlorella clade</taxon>
        <taxon>Chlorella</taxon>
    </lineage>
</organism>
<feature type="compositionally biased region" description="Polar residues" evidence="3">
    <location>
        <begin position="476"/>
        <end position="489"/>
    </location>
</feature>
<feature type="region of interest" description="Disordered" evidence="3">
    <location>
        <begin position="457"/>
        <end position="491"/>
    </location>
</feature>
<feature type="region of interest" description="Disordered" evidence="3">
    <location>
        <begin position="145"/>
        <end position="171"/>
    </location>
</feature>
<dbReference type="InterPro" id="IPR013591">
    <property type="entry name" value="Brevis_radix_dom"/>
</dbReference>
<dbReference type="AlphaFoldDB" id="A0A2P6U3Y1"/>
<sequence>MGASGASGPLKHCPWEGATLPELVRGQLQGHFIDEVSCGMHHVVAVGRPLDRRLARPAEHAPRVAFAWGRGSEGQLGVRSFEDSVAPLLVDSLKGRSVLQVTCGGSNTMAVCEHNVQRWEPDSREEGESASRALYALTAEPKQLRFQAPGAPSSSAASSRRESERGGGMAMVRRSFSLMTRSSIKETNEGSVAGGSVAAAGPPDLARASSGSVRSVGGASAAGSARGLAQPFSHFYSTLHVTAGQHRGQQVQAAPGRLQRMRSDRTTSTMLSSEGGGSHRLVSVGSPVKAGGLGPGGYSHSASGAQAFSRRSTYAGPGAHPQLAGMTSARSFTLSGGGGGGRSDISSLSSWRHRPHSDDDNAAGHEGTGGALVAGDVQHALSSSADLAAALDDVRSGSSVAALQDELAEKNRIIDQLQRRLEKAQRVQQPASRSDSGRSVEQRLRDSVAMSAGAFREMQQAASPPEAQPPTGQRLRPQTSPAACATGTTAPEEEQALRALERMLQQKERHLEGQQAKLATWAAELQRREAALAWQQAQLCRAGEAAGAAAPAAAPAASPSSSLGPALEPIPSTSPVLPAGRATTPPSARPATPSSASPLYAMRAGLAAQPPAEQQQTASPAAVLGGCNGSPAALPDSPAVPGEWTEEFEPGVLLSFAAEGGAKKLRRIRFSRSLFSADSAKQWYEANKHRLAQAAGTSHAGTAPSLGAATDNDCHMGKW</sequence>
<dbReference type="InterPro" id="IPR009091">
    <property type="entry name" value="RCC1/BLIP-II"/>
</dbReference>
<feature type="region of interest" description="Disordered" evidence="3">
    <location>
        <begin position="695"/>
        <end position="719"/>
    </location>
</feature>
<feature type="domain" description="BRX" evidence="4">
    <location>
        <begin position="642"/>
        <end position="696"/>
    </location>
</feature>
<comment type="caution">
    <text evidence="5">The sequence shown here is derived from an EMBL/GenBank/DDBJ whole genome shotgun (WGS) entry which is preliminary data.</text>
</comment>
<feature type="compositionally biased region" description="Basic and acidic residues" evidence="3">
    <location>
        <begin position="435"/>
        <end position="445"/>
    </location>
</feature>
<feature type="repeat" description="RCC1" evidence="2">
    <location>
        <begin position="63"/>
        <end position="114"/>
    </location>
</feature>
<evidence type="ECO:0000313" key="6">
    <source>
        <dbReference type="Proteomes" id="UP000239899"/>
    </source>
</evidence>
<dbReference type="EMBL" id="LHPG02000001">
    <property type="protein sequence ID" value="PRW61030.1"/>
    <property type="molecule type" value="Genomic_DNA"/>
</dbReference>
<dbReference type="Pfam" id="PF00415">
    <property type="entry name" value="RCC1"/>
    <property type="match status" value="1"/>
</dbReference>
<dbReference type="InterPro" id="IPR000408">
    <property type="entry name" value="Reg_chr_condens"/>
</dbReference>
<keyword evidence="6" id="KW-1185">Reference proteome</keyword>
<keyword evidence="1" id="KW-0677">Repeat</keyword>
<feature type="region of interest" description="Disordered" evidence="3">
    <location>
        <begin position="424"/>
        <end position="445"/>
    </location>
</feature>